<keyword evidence="2" id="KW-0812">Transmembrane</keyword>
<dbReference type="PANTHER" id="PTHR24061:SF599">
    <property type="entry name" value="G-PROTEIN COUPLED RECEPTORS FAMILY 3 PROFILE DOMAIN-CONTAINING PROTEIN"/>
    <property type="match status" value="1"/>
</dbReference>
<dbReference type="EMBL" id="OX395138">
    <property type="protein sequence ID" value="CAI5791110.1"/>
    <property type="molecule type" value="Genomic_DNA"/>
</dbReference>
<comment type="subcellular location">
    <subcellularLocation>
        <location evidence="1">Membrane</location>
        <topology evidence="1">Multi-pass membrane protein</topology>
    </subcellularLocation>
</comment>
<evidence type="ECO:0000256" key="5">
    <source>
        <dbReference type="ARBA" id="ARBA00023170"/>
    </source>
</evidence>
<reference evidence="8" key="1">
    <citation type="submission" date="2022-12" db="EMBL/GenBank/DDBJ databases">
        <authorList>
            <person name="Alioto T."/>
            <person name="Alioto T."/>
            <person name="Gomez Garrido J."/>
        </authorList>
    </citation>
    <scope>NUCLEOTIDE SEQUENCE</scope>
</reference>
<name>A0AA35PM98_9SAUR</name>
<feature type="domain" description="Receptor ligand binding region" evidence="7">
    <location>
        <begin position="2"/>
        <end position="172"/>
    </location>
</feature>
<keyword evidence="9" id="KW-1185">Reference proteome</keyword>
<dbReference type="GO" id="GO:0005886">
    <property type="term" value="C:plasma membrane"/>
    <property type="evidence" value="ECO:0007669"/>
    <property type="project" value="TreeGrafter"/>
</dbReference>
<evidence type="ECO:0000313" key="9">
    <source>
        <dbReference type="Proteomes" id="UP001178461"/>
    </source>
</evidence>
<keyword evidence="4" id="KW-0472">Membrane</keyword>
<proteinExistence type="predicted"/>
<evidence type="ECO:0000256" key="3">
    <source>
        <dbReference type="ARBA" id="ARBA00022989"/>
    </source>
</evidence>
<dbReference type="SUPFAM" id="SSF53822">
    <property type="entry name" value="Periplasmic binding protein-like I"/>
    <property type="match status" value="1"/>
</dbReference>
<dbReference type="InterPro" id="IPR000068">
    <property type="entry name" value="GPCR_3_Ca_sens_rcpt-rel"/>
</dbReference>
<keyword evidence="6" id="KW-0325">Glycoprotein</keyword>
<dbReference type="GO" id="GO:0004930">
    <property type="term" value="F:G protein-coupled receptor activity"/>
    <property type="evidence" value="ECO:0007669"/>
    <property type="project" value="InterPro"/>
</dbReference>
<evidence type="ECO:0000313" key="8">
    <source>
        <dbReference type="EMBL" id="CAI5791110.1"/>
    </source>
</evidence>
<evidence type="ECO:0000256" key="2">
    <source>
        <dbReference type="ARBA" id="ARBA00022692"/>
    </source>
</evidence>
<dbReference type="InterPro" id="IPR028082">
    <property type="entry name" value="Peripla_BP_I"/>
</dbReference>
<dbReference type="InterPro" id="IPR000337">
    <property type="entry name" value="GPCR_3"/>
</dbReference>
<gene>
    <name evidence="8" type="ORF">PODLI_1B037484</name>
</gene>
<dbReference type="Pfam" id="PF01094">
    <property type="entry name" value="ANF_receptor"/>
    <property type="match status" value="1"/>
</dbReference>
<protein>
    <submittedName>
        <fullName evidence="8">Vomeronasal type-2 receptor 26-like</fullName>
    </submittedName>
</protein>
<evidence type="ECO:0000256" key="6">
    <source>
        <dbReference type="ARBA" id="ARBA00023180"/>
    </source>
</evidence>
<dbReference type="AlphaFoldDB" id="A0AA35PM98"/>
<dbReference type="Gene3D" id="3.40.50.2300">
    <property type="match status" value="2"/>
</dbReference>
<dbReference type="PRINTS" id="PR00248">
    <property type="entry name" value="GPCRMGR"/>
</dbReference>
<evidence type="ECO:0000259" key="7">
    <source>
        <dbReference type="Pfam" id="PF01094"/>
    </source>
</evidence>
<accession>A0AA35PM98</accession>
<evidence type="ECO:0000256" key="4">
    <source>
        <dbReference type="ARBA" id="ARBA00023136"/>
    </source>
</evidence>
<keyword evidence="3" id="KW-1133">Transmembrane helix</keyword>
<dbReference type="Proteomes" id="UP001178461">
    <property type="component" value="Chromosome 13"/>
</dbReference>
<evidence type="ECO:0000256" key="1">
    <source>
        <dbReference type="ARBA" id="ARBA00004141"/>
    </source>
</evidence>
<keyword evidence="5 8" id="KW-0675">Receptor</keyword>
<sequence length="191" mass="21792">MNEINNNDHLLPNTTLSSIITPTVLNEVGSCAGTMELLFQNQGNPINYICDKTYKLMAIIGGLTSHNSKQMPHILNIYKMPQLSYKSFNPALSDKTQFPSVYRMMPNERPQYVGIVQLLQHFGWTWIGLIISDDDIGEILLRTLMPWLYQNNICVAFKEIIPTPKKVFDEALLTDKNLVFQEESAEIQERG</sequence>
<dbReference type="PANTHER" id="PTHR24061">
    <property type="entry name" value="CALCIUM-SENSING RECEPTOR-RELATED"/>
    <property type="match status" value="1"/>
</dbReference>
<organism evidence="8 9">
    <name type="scientific">Podarcis lilfordi</name>
    <name type="common">Lilford's wall lizard</name>
    <dbReference type="NCBI Taxonomy" id="74358"/>
    <lineage>
        <taxon>Eukaryota</taxon>
        <taxon>Metazoa</taxon>
        <taxon>Chordata</taxon>
        <taxon>Craniata</taxon>
        <taxon>Vertebrata</taxon>
        <taxon>Euteleostomi</taxon>
        <taxon>Lepidosauria</taxon>
        <taxon>Squamata</taxon>
        <taxon>Bifurcata</taxon>
        <taxon>Unidentata</taxon>
        <taxon>Episquamata</taxon>
        <taxon>Laterata</taxon>
        <taxon>Lacertibaenia</taxon>
        <taxon>Lacertidae</taxon>
        <taxon>Podarcis</taxon>
    </lineage>
</organism>
<dbReference type="InterPro" id="IPR001828">
    <property type="entry name" value="ANF_lig-bd_rcpt"/>
</dbReference>